<sequence length="178" mass="19897">MTKRNKKEDLLPSEEDLVKIKRLLDSAENQIRRAKSLIFSTEIEEKAKEVLSETSAAGNIIEGIFNGENFVAPDSKKYLIPANYASKSKLVTGDMLKLTIMPDGSFIYKQISPVERKKVVGILEESDDGWRINVDGELYNILTASVTYFKAEPGDKMVALIPKDGKSDWAAVENIIKE</sequence>
<dbReference type="AlphaFoldDB" id="A0A1J4RPX6"/>
<name>A0A1J4RPX6_9BACT</name>
<gene>
    <name evidence="2" type="ORF">AUJ40_02520</name>
</gene>
<dbReference type="Proteomes" id="UP000182753">
    <property type="component" value="Unassembled WGS sequence"/>
</dbReference>
<comment type="caution">
    <text evidence="2">The sequence shown here is derived from an EMBL/GenBank/DDBJ whole genome shotgun (WGS) entry which is preliminary data.</text>
</comment>
<evidence type="ECO:0008006" key="4">
    <source>
        <dbReference type="Google" id="ProtNLM"/>
    </source>
</evidence>
<evidence type="ECO:0000313" key="2">
    <source>
        <dbReference type="EMBL" id="OIN89080.1"/>
    </source>
</evidence>
<keyword evidence="1" id="KW-0175">Coiled coil</keyword>
<evidence type="ECO:0000256" key="1">
    <source>
        <dbReference type="SAM" id="Coils"/>
    </source>
</evidence>
<proteinExistence type="predicted"/>
<feature type="coiled-coil region" evidence="1">
    <location>
        <begin position="17"/>
        <end position="44"/>
    </location>
</feature>
<evidence type="ECO:0000313" key="3">
    <source>
        <dbReference type="Proteomes" id="UP000182753"/>
    </source>
</evidence>
<organism evidence="2 3">
    <name type="scientific">Candidatus Berkelbacteria bacterium CG1_02_42_45</name>
    <dbReference type="NCBI Taxonomy" id="1805036"/>
    <lineage>
        <taxon>Bacteria</taxon>
        <taxon>Candidatus Berkelbacteria</taxon>
    </lineage>
</organism>
<dbReference type="EMBL" id="MNUJ01000051">
    <property type="protein sequence ID" value="OIN89080.1"/>
    <property type="molecule type" value="Genomic_DNA"/>
</dbReference>
<accession>A0A1J4RPX6</accession>
<protein>
    <recommendedName>
        <fullName evidence="4">50S ribosomal protein L7/L12</fullName>
    </recommendedName>
</protein>
<reference evidence="2 3" key="1">
    <citation type="journal article" date="2016" name="Environ. Microbiol.">
        <title>Genomic resolution of a cold subsurface aquifer community provides metabolic insights for novel microbes adapted to high CO concentrations.</title>
        <authorList>
            <person name="Probst A.J."/>
            <person name="Castelle C.J."/>
            <person name="Singh A."/>
            <person name="Brown C.T."/>
            <person name="Anantharaman K."/>
            <person name="Sharon I."/>
            <person name="Hug L.A."/>
            <person name="Burstein D."/>
            <person name="Emerson J.B."/>
            <person name="Thomas B.C."/>
            <person name="Banfield J.F."/>
        </authorList>
    </citation>
    <scope>NUCLEOTIDE SEQUENCE [LARGE SCALE GENOMIC DNA]</scope>
    <source>
        <strain evidence="2">CG1_02_42_45</strain>
    </source>
</reference>